<dbReference type="Pfam" id="PF00078">
    <property type="entry name" value="RVT_1"/>
    <property type="match status" value="1"/>
</dbReference>
<dbReference type="InterPro" id="IPR043502">
    <property type="entry name" value="DNA/RNA_pol_sf"/>
</dbReference>
<dbReference type="FunFam" id="3.30.70.270:FF:000003">
    <property type="entry name" value="Transposon Ty3-G Gag-Pol polyprotein"/>
    <property type="match status" value="1"/>
</dbReference>
<dbReference type="PROSITE" id="PS50878">
    <property type="entry name" value="RT_POL"/>
    <property type="match status" value="1"/>
</dbReference>
<feature type="domain" description="Reverse transcriptase" evidence="3">
    <location>
        <begin position="1"/>
        <end position="148"/>
    </location>
</feature>
<keyword evidence="2" id="KW-0812">Transmembrane</keyword>
<dbReference type="AlphaFoldDB" id="A0A4Y2VY88"/>
<keyword evidence="2" id="KW-0472">Membrane</keyword>
<name>A0A4Y2VY88_ARAVE</name>
<sequence length="304" mass="34875">MLYQSWVKVCLCVWSTISMDLNVQPVLSAVACTVLNLMQRIDSSLQLDKESSDLYTFITPFGRFRFLVMPFGLKSAPEVYQKVMDNIFEDCPDIYSYFDDIMVYSKNMTDHYEKLKKVFQIARESGLKLNKDKDKIAVSELQYLGRTISPDGVSPEPKKVSAVTDFPVPTSKQELMRFLGMATYLMRFVPEFSQKTSILRDLLKKDTNWLWDSHHNEAFLRVKDLLQSTTVLKFFDKDKPIVLSVDASSFGIGGALLQKGQPVAYTSATLSEAQQDILKLKKIFLQLFMLVNIFIIMFLVNMLK</sequence>
<dbReference type="GO" id="GO:0003824">
    <property type="term" value="F:catalytic activity"/>
    <property type="evidence" value="ECO:0007669"/>
    <property type="project" value="UniProtKB-KW"/>
</dbReference>
<dbReference type="Proteomes" id="UP000499080">
    <property type="component" value="Unassembled WGS sequence"/>
</dbReference>
<dbReference type="InterPro" id="IPR043128">
    <property type="entry name" value="Rev_trsase/Diguanyl_cyclase"/>
</dbReference>
<dbReference type="InterPro" id="IPR000477">
    <property type="entry name" value="RT_dom"/>
</dbReference>
<dbReference type="CDD" id="cd01647">
    <property type="entry name" value="RT_LTR"/>
    <property type="match status" value="1"/>
</dbReference>
<organism evidence="4 5">
    <name type="scientific">Araneus ventricosus</name>
    <name type="common">Orbweaver spider</name>
    <name type="synonym">Epeira ventricosa</name>
    <dbReference type="NCBI Taxonomy" id="182803"/>
    <lineage>
        <taxon>Eukaryota</taxon>
        <taxon>Metazoa</taxon>
        <taxon>Ecdysozoa</taxon>
        <taxon>Arthropoda</taxon>
        <taxon>Chelicerata</taxon>
        <taxon>Arachnida</taxon>
        <taxon>Araneae</taxon>
        <taxon>Araneomorphae</taxon>
        <taxon>Entelegynae</taxon>
        <taxon>Araneoidea</taxon>
        <taxon>Araneidae</taxon>
        <taxon>Araneus</taxon>
    </lineage>
</organism>
<evidence type="ECO:0000313" key="4">
    <source>
        <dbReference type="EMBL" id="GBO29672.1"/>
    </source>
</evidence>
<dbReference type="PANTHER" id="PTHR37984:SF5">
    <property type="entry name" value="PROTEIN NYNRIN-LIKE"/>
    <property type="match status" value="1"/>
</dbReference>
<comment type="caution">
    <text evidence="4">The sequence shown here is derived from an EMBL/GenBank/DDBJ whole genome shotgun (WGS) entry which is preliminary data.</text>
</comment>
<keyword evidence="5" id="KW-1185">Reference proteome</keyword>
<keyword evidence="2" id="KW-1133">Transmembrane helix</keyword>
<gene>
    <name evidence="4" type="primary">pol_214</name>
    <name evidence="4" type="ORF">AVEN_18881_1</name>
</gene>
<evidence type="ECO:0000256" key="1">
    <source>
        <dbReference type="ARBA" id="ARBA00023268"/>
    </source>
</evidence>
<keyword evidence="1" id="KW-0511">Multifunctional enzyme</keyword>
<dbReference type="Pfam" id="PF17919">
    <property type="entry name" value="RT_RNaseH_2"/>
    <property type="match status" value="1"/>
</dbReference>
<dbReference type="PANTHER" id="PTHR37984">
    <property type="entry name" value="PROTEIN CBG26694"/>
    <property type="match status" value="1"/>
</dbReference>
<dbReference type="FunFam" id="3.30.70.270:FF:000026">
    <property type="entry name" value="Transposon Ty3-G Gag-Pol polyprotein"/>
    <property type="match status" value="1"/>
</dbReference>
<dbReference type="GO" id="GO:0071897">
    <property type="term" value="P:DNA biosynthetic process"/>
    <property type="evidence" value="ECO:0007669"/>
    <property type="project" value="UniProtKB-ARBA"/>
</dbReference>
<evidence type="ECO:0000259" key="3">
    <source>
        <dbReference type="PROSITE" id="PS50878"/>
    </source>
</evidence>
<dbReference type="InterPro" id="IPR041577">
    <property type="entry name" value="RT_RNaseH_2"/>
</dbReference>
<protein>
    <submittedName>
        <fullName evidence="4">Retrovirus-related Pol polyprotein from transposon 297</fullName>
    </submittedName>
</protein>
<dbReference type="SUPFAM" id="SSF56672">
    <property type="entry name" value="DNA/RNA polymerases"/>
    <property type="match status" value="1"/>
</dbReference>
<dbReference type="Gene3D" id="3.30.70.270">
    <property type="match status" value="2"/>
</dbReference>
<feature type="transmembrane region" description="Helical" evidence="2">
    <location>
        <begin position="283"/>
        <end position="303"/>
    </location>
</feature>
<evidence type="ECO:0000313" key="5">
    <source>
        <dbReference type="Proteomes" id="UP000499080"/>
    </source>
</evidence>
<dbReference type="Gene3D" id="3.10.10.10">
    <property type="entry name" value="HIV Type 1 Reverse Transcriptase, subunit A, domain 1"/>
    <property type="match status" value="1"/>
</dbReference>
<dbReference type="EMBL" id="BGPR01052835">
    <property type="protein sequence ID" value="GBO29672.1"/>
    <property type="molecule type" value="Genomic_DNA"/>
</dbReference>
<dbReference type="InterPro" id="IPR050951">
    <property type="entry name" value="Retrovirus_Pol_polyprotein"/>
</dbReference>
<reference evidence="4 5" key="1">
    <citation type="journal article" date="2019" name="Sci. Rep.">
        <title>Orb-weaving spider Araneus ventricosus genome elucidates the spidroin gene catalogue.</title>
        <authorList>
            <person name="Kono N."/>
            <person name="Nakamura H."/>
            <person name="Ohtoshi R."/>
            <person name="Moran D.A.P."/>
            <person name="Shinohara A."/>
            <person name="Yoshida Y."/>
            <person name="Fujiwara M."/>
            <person name="Mori M."/>
            <person name="Tomita M."/>
            <person name="Arakawa K."/>
        </authorList>
    </citation>
    <scope>NUCLEOTIDE SEQUENCE [LARGE SCALE GENOMIC DNA]</scope>
</reference>
<proteinExistence type="predicted"/>
<accession>A0A4Y2VY88</accession>
<evidence type="ECO:0000256" key="2">
    <source>
        <dbReference type="SAM" id="Phobius"/>
    </source>
</evidence>
<dbReference type="OrthoDB" id="6372761at2759"/>